<dbReference type="InterPro" id="IPR000286">
    <property type="entry name" value="HDACs"/>
</dbReference>
<name>A0A9P3LJ76_9APHY</name>
<gene>
    <name evidence="3" type="ORF">PsYK624_131980</name>
</gene>
<dbReference type="Pfam" id="PF00850">
    <property type="entry name" value="Hist_deacetyl"/>
    <property type="match status" value="1"/>
</dbReference>
<dbReference type="EMBL" id="BPQB01000066">
    <property type="protein sequence ID" value="GJE96988.1"/>
    <property type="molecule type" value="Genomic_DNA"/>
</dbReference>
<evidence type="ECO:0000313" key="4">
    <source>
        <dbReference type="Proteomes" id="UP000703269"/>
    </source>
</evidence>
<dbReference type="PANTHER" id="PTHR47558">
    <property type="entry name" value="HISTONE DEACETYLASE HOS3"/>
    <property type="match status" value="1"/>
</dbReference>
<dbReference type="PRINTS" id="PR01270">
    <property type="entry name" value="HDASUPER"/>
</dbReference>
<dbReference type="InterPro" id="IPR023801">
    <property type="entry name" value="His_deacetylse_dom"/>
</dbReference>
<feature type="compositionally biased region" description="Low complexity" evidence="1">
    <location>
        <begin position="433"/>
        <end position="445"/>
    </location>
</feature>
<dbReference type="GO" id="GO:0004407">
    <property type="term" value="F:histone deacetylase activity"/>
    <property type="evidence" value="ECO:0007669"/>
    <property type="project" value="TreeGrafter"/>
</dbReference>
<comment type="caution">
    <text evidence="3">The sequence shown here is derived from an EMBL/GenBank/DDBJ whole genome shotgun (WGS) entry which is preliminary data.</text>
</comment>
<accession>A0A9P3LJ76</accession>
<dbReference type="GO" id="GO:0005634">
    <property type="term" value="C:nucleus"/>
    <property type="evidence" value="ECO:0007669"/>
    <property type="project" value="TreeGrafter"/>
</dbReference>
<evidence type="ECO:0000256" key="1">
    <source>
        <dbReference type="SAM" id="MobiDB-lite"/>
    </source>
</evidence>
<feature type="region of interest" description="Disordered" evidence="1">
    <location>
        <begin position="332"/>
        <end position="370"/>
    </location>
</feature>
<dbReference type="Proteomes" id="UP000703269">
    <property type="component" value="Unassembled WGS sequence"/>
</dbReference>
<proteinExistence type="predicted"/>
<dbReference type="AlphaFoldDB" id="A0A9P3LJ76"/>
<organism evidence="3 4">
    <name type="scientific">Phanerochaete sordida</name>
    <dbReference type="NCBI Taxonomy" id="48140"/>
    <lineage>
        <taxon>Eukaryota</taxon>
        <taxon>Fungi</taxon>
        <taxon>Dikarya</taxon>
        <taxon>Basidiomycota</taxon>
        <taxon>Agaricomycotina</taxon>
        <taxon>Agaricomycetes</taxon>
        <taxon>Polyporales</taxon>
        <taxon>Phanerochaetaceae</taxon>
        <taxon>Phanerochaete</taxon>
    </lineage>
</organism>
<feature type="domain" description="Histone deacetylase" evidence="2">
    <location>
        <begin position="20"/>
        <end position="208"/>
    </location>
</feature>
<feature type="region of interest" description="Disordered" evidence="1">
    <location>
        <begin position="386"/>
        <end position="445"/>
    </location>
</feature>
<evidence type="ECO:0000259" key="2">
    <source>
        <dbReference type="Pfam" id="PF00850"/>
    </source>
</evidence>
<reference evidence="3 4" key="1">
    <citation type="submission" date="2021-08" db="EMBL/GenBank/DDBJ databases">
        <title>Draft Genome Sequence of Phanerochaete sordida strain YK-624.</title>
        <authorList>
            <person name="Mori T."/>
            <person name="Dohra H."/>
            <person name="Suzuki T."/>
            <person name="Kawagishi H."/>
            <person name="Hirai H."/>
        </authorList>
    </citation>
    <scope>NUCLEOTIDE SEQUENCE [LARGE SCALE GENOMIC DNA]</scope>
    <source>
        <strain evidence="3 4">YK-624</strain>
    </source>
</reference>
<evidence type="ECO:0000313" key="3">
    <source>
        <dbReference type="EMBL" id="GJE96988.1"/>
    </source>
</evidence>
<feature type="compositionally biased region" description="Polar residues" evidence="1">
    <location>
        <begin position="291"/>
        <end position="301"/>
    </location>
</feature>
<feature type="compositionally biased region" description="Low complexity" evidence="1">
    <location>
        <begin position="352"/>
        <end position="367"/>
    </location>
</feature>
<dbReference type="InterPro" id="IPR037138">
    <property type="entry name" value="His_deacetylse_dom_sf"/>
</dbReference>
<feature type="region of interest" description="Disordered" evidence="1">
    <location>
        <begin position="277"/>
        <end position="301"/>
    </location>
</feature>
<dbReference type="Gene3D" id="3.40.800.20">
    <property type="entry name" value="Histone deacetylase domain"/>
    <property type="match status" value="1"/>
</dbReference>
<protein>
    <recommendedName>
        <fullName evidence="2">Histone deacetylase domain-containing protein</fullName>
    </recommendedName>
</protein>
<sequence>MVGAVPFYVSNVLIWFVPSRKAYRKHGVKRVVLFDIDLHHGDGTQRLVLGNRLGPSFFYGGIHDAKSFPGTSDEGKNEALVQVSMGERPKCLGIHNVPLRAHRKPKRFWEAYETTYSTILARAIAAVQASGDADDVLVIISCGFDASEHEDPDISLGKVHIPTEFYRRFTAEACAFADKYASGRLVSVLEGGYSDRALISGTMAHVGALAEAGGATVDPKWWEKSVLDEIAACTLNSRVPEGEAVESWLKRTRQISRGLLVPSVASKPAVSLLSVPHTTPPFSVARRPPTRMQSPIESKSLGSLSSAIQAHAERFDVSVTLTALEGSPLSLLPKRSVSKSSPAAHLPRQHYATSSTTAPAPSTSRPSVPLPVTSVHLAPVHKAVPLHEPPRLHATPPFTLPRSAANKRPRSGEDVVSTPAKKSHSEPRGERVPSAAAGPSPLPSARHTATLATLEAIGVLLKRTDDLRARMVDLEECIHRLGRNVFQQPGHTA</sequence>
<dbReference type="SUPFAM" id="SSF52768">
    <property type="entry name" value="Arginase/deacetylase"/>
    <property type="match status" value="1"/>
</dbReference>
<dbReference type="InterPro" id="IPR053244">
    <property type="entry name" value="HDAC_HD_type_1"/>
</dbReference>
<dbReference type="GO" id="GO:0010468">
    <property type="term" value="P:regulation of gene expression"/>
    <property type="evidence" value="ECO:0007669"/>
    <property type="project" value="UniProtKB-ARBA"/>
</dbReference>
<dbReference type="OrthoDB" id="5232919at2759"/>
<dbReference type="InterPro" id="IPR023696">
    <property type="entry name" value="Ureohydrolase_dom_sf"/>
</dbReference>
<keyword evidence="4" id="KW-1185">Reference proteome</keyword>
<dbReference type="PANTHER" id="PTHR47558:SF1">
    <property type="entry name" value="HISTONE DEACETYLASE HOS3"/>
    <property type="match status" value="1"/>
</dbReference>